<keyword evidence="2" id="KW-1185">Reference proteome</keyword>
<gene>
    <name evidence="1" type="ORF">E1288_09240</name>
</gene>
<dbReference type="EMBL" id="SMKW01000008">
    <property type="protein sequence ID" value="TDD53737.1"/>
    <property type="molecule type" value="Genomic_DNA"/>
</dbReference>
<proteinExistence type="predicted"/>
<accession>A0A4V2YNE7</accession>
<evidence type="ECO:0000313" key="1">
    <source>
        <dbReference type="EMBL" id="TDD53737.1"/>
    </source>
</evidence>
<dbReference type="AlphaFoldDB" id="A0A4V2YNE7"/>
<comment type="caution">
    <text evidence="1">The sequence shown here is derived from an EMBL/GenBank/DDBJ whole genome shotgun (WGS) entry which is preliminary data.</text>
</comment>
<organism evidence="1 2">
    <name type="scientific">Saccharopolyspora elongata</name>
    <dbReference type="NCBI Taxonomy" id="2530387"/>
    <lineage>
        <taxon>Bacteria</taxon>
        <taxon>Bacillati</taxon>
        <taxon>Actinomycetota</taxon>
        <taxon>Actinomycetes</taxon>
        <taxon>Pseudonocardiales</taxon>
        <taxon>Pseudonocardiaceae</taxon>
        <taxon>Saccharopolyspora</taxon>
    </lineage>
</organism>
<name>A0A4V2YNE7_9PSEU</name>
<dbReference type="OrthoDB" id="3692208at2"/>
<evidence type="ECO:0000313" key="2">
    <source>
        <dbReference type="Proteomes" id="UP000294947"/>
    </source>
</evidence>
<dbReference type="Proteomes" id="UP000294947">
    <property type="component" value="Unassembled WGS sequence"/>
</dbReference>
<sequence>MPAMNTDWKLNTPPESEVNVDADVLAMRAPLVRVHRNDEGTWSFDGPGRNPRPSKKTMLSAVVGAWPHVAALSDLDTGGAAVWSWKQHGWASEFKCECGSCDQPVAADIDRNSWPSELQPHSILSVEQAALSGQAPLTDIISTPGGIALLGPGDHRRSADLMTPVALANVIRRWPHTMQALRALKEGRGMRWNPQQLNWHEYVLA</sequence>
<reference evidence="1 2" key="1">
    <citation type="submission" date="2019-03" db="EMBL/GenBank/DDBJ databases">
        <title>Draft genome sequences of novel Actinobacteria.</title>
        <authorList>
            <person name="Sahin N."/>
            <person name="Ay H."/>
            <person name="Saygin H."/>
        </authorList>
    </citation>
    <scope>NUCLEOTIDE SEQUENCE [LARGE SCALE GENOMIC DNA]</scope>
    <source>
        <strain evidence="1 2">7K502</strain>
    </source>
</reference>
<protein>
    <submittedName>
        <fullName evidence="1">Uncharacterized protein</fullName>
    </submittedName>
</protein>